<dbReference type="Gene3D" id="3.90.1530.30">
    <property type="match status" value="1"/>
</dbReference>
<organism evidence="7 8">
    <name type="scientific">Thiomicrorhabdus heinhorstiae</name>
    <dbReference type="NCBI Taxonomy" id="2748010"/>
    <lineage>
        <taxon>Bacteria</taxon>
        <taxon>Pseudomonadati</taxon>
        <taxon>Pseudomonadota</taxon>
        <taxon>Gammaproteobacteria</taxon>
        <taxon>Thiotrichales</taxon>
        <taxon>Piscirickettsiaceae</taxon>
        <taxon>Thiomicrorhabdus</taxon>
    </lineage>
</organism>
<dbReference type="NCBIfam" id="TIGR00180">
    <property type="entry name" value="parB_part"/>
    <property type="match status" value="1"/>
</dbReference>
<evidence type="ECO:0000313" key="7">
    <source>
        <dbReference type="EMBL" id="MBF6058796.1"/>
    </source>
</evidence>
<proteinExistence type="inferred from homology"/>
<dbReference type="SUPFAM" id="SSF110849">
    <property type="entry name" value="ParB/Sulfiredoxin"/>
    <property type="match status" value="1"/>
</dbReference>
<evidence type="ECO:0000256" key="5">
    <source>
        <dbReference type="ARBA" id="ARBA00025472"/>
    </source>
</evidence>
<comment type="caution">
    <text evidence="7">The sequence shown here is derived from an EMBL/GenBank/DDBJ whole genome shotgun (WGS) entry which is preliminary data.</text>
</comment>
<accession>A0ABS0BYB7</accession>
<dbReference type="InterPro" id="IPR036086">
    <property type="entry name" value="ParB/Sulfiredoxin_sf"/>
</dbReference>
<gene>
    <name evidence="7" type="ORF">H8792_010625</name>
</gene>
<dbReference type="InterPro" id="IPR050336">
    <property type="entry name" value="Chromosome_partition/occlusion"/>
</dbReference>
<dbReference type="Proteomes" id="UP001193680">
    <property type="component" value="Unassembled WGS sequence"/>
</dbReference>
<dbReference type="InterPro" id="IPR004437">
    <property type="entry name" value="ParB/RepB/Spo0J"/>
</dbReference>
<dbReference type="SUPFAM" id="SSF109709">
    <property type="entry name" value="KorB DNA-binding domain-like"/>
    <property type="match status" value="1"/>
</dbReference>
<reference evidence="7 8" key="1">
    <citation type="submission" date="2020-11" db="EMBL/GenBank/DDBJ databases">
        <title>Sulfur oxidizing isolate from Hospital Hole Sinkhole.</title>
        <authorList>
            <person name="Scott K.M."/>
        </authorList>
    </citation>
    <scope>NUCLEOTIDE SEQUENCE [LARGE SCALE GENOMIC DNA]</scope>
    <source>
        <strain evidence="7 8">HH1</strain>
    </source>
</reference>
<dbReference type="Pfam" id="PF17762">
    <property type="entry name" value="HTH_ParB"/>
    <property type="match status" value="1"/>
</dbReference>
<dbReference type="Gene3D" id="1.10.10.2830">
    <property type="match status" value="1"/>
</dbReference>
<dbReference type="CDD" id="cd16393">
    <property type="entry name" value="SPO0J_N"/>
    <property type="match status" value="1"/>
</dbReference>
<sequence length="283" mass="31822">MGSRGLSAMLGAKQKSDKSSTDLRIEKIDIEALKPGQYQPRYQFDEAALQDLAASIRVQGVVQPIIVRPLTDDDYEIIAGERRWRAAKMAGLSTVPVVVRQADSQATLAMALIENIQREDLNPIETAVGLKRLMQEFELTQQEVADAVGRSRAAVSNLLRLLKLPENIQKALHDGFLSMGHARAIISLPEEKQAELAEKAISKGWSVREMEEAVQQILVPNRVVREHKRKQIPYIEEVVQKQNHLCERLDAKVKIHHKENGAGKIEISYKDLADLERLMQAVR</sequence>
<dbReference type="SMART" id="SM00470">
    <property type="entry name" value="ParB"/>
    <property type="match status" value="1"/>
</dbReference>
<dbReference type="InterPro" id="IPR001387">
    <property type="entry name" value="Cro/C1-type_HTH"/>
</dbReference>
<dbReference type="PROSITE" id="PS50943">
    <property type="entry name" value="HTH_CROC1"/>
    <property type="match status" value="1"/>
</dbReference>
<dbReference type="PANTHER" id="PTHR33375:SF1">
    <property type="entry name" value="CHROMOSOME-PARTITIONING PROTEIN PARB-RELATED"/>
    <property type="match status" value="1"/>
</dbReference>
<dbReference type="Pfam" id="PF02195">
    <property type="entry name" value="ParB_N"/>
    <property type="match status" value="1"/>
</dbReference>
<evidence type="ECO:0000256" key="2">
    <source>
        <dbReference type="ARBA" id="ARBA00022372"/>
    </source>
</evidence>
<evidence type="ECO:0000259" key="6">
    <source>
        <dbReference type="PROSITE" id="PS50943"/>
    </source>
</evidence>
<evidence type="ECO:0000256" key="4">
    <source>
        <dbReference type="ARBA" id="ARBA00023125"/>
    </source>
</evidence>
<comment type="similarity">
    <text evidence="1">Belongs to the ParB family.</text>
</comment>
<dbReference type="InterPro" id="IPR003115">
    <property type="entry name" value="ParB_N"/>
</dbReference>
<keyword evidence="3" id="KW-0159">Chromosome partition</keyword>
<evidence type="ECO:0000256" key="3">
    <source>
        <dbReference type="ARBA" id="ARBA00022829"/>
    </source>
</evidence>
<evidence type="ECO:0000313" key="8">
    <source>
        <dbReference type="Proteomes" id="UP001193680"/>
    </source>
</evidence>
<keyword evidence="4" id="KW-0238">DNA-binding</keyword>
<evidence type="ECO:0000256" key="1">
    <source>
        <dbReference type="ARBA" id="ARBA00006295"/>
    </source>
</evidence>
<dbReference type="InterPro" id="IPR041468">
    <property type="entry name" value="HTH_ParB/Spo0J"/>
</dbReference>
<feature type="domain" description="HTH cro/C1-type" evidence="6">
    <location>
        <begin position="130"/>
        <end position="160"/>
    </location>
</feature>
<dbReference type="Pfam" id="PF23552">
    <property type="entry name" value="ParB_C"/>
    <property type="match status" value="1"/>
</dbReference>
<dbReference type="EMBL" id="JACBGI020000027">
    <property type="protein sequence ID" value="MBF6058796.1"/>
    <property type="molecule type" value="Genomic_DNA"/>
</dbReference>
<dbReference type="InterPro" id="IPR057240">
    <property type="entry name" value="ParB_dimer_C"/>
</dbReference>
<keyword evidence="8" id="KW-1185">Reference proteome</keyword>
<protein>
    <recommendedName>
        <fullName evidence="2">Probable chromosome-partitioning protein ParB</fullName>
    </recommendedName>
</protein>
<name>A0ABS0BYB7_9GAMM</name>
<comment type="function">
    <text evidence="5">Involved in chromosome partition. Localize to both poles of the predivisional cell following completion of DNA replication. Binds to the DNA origin of replication.</text>
</comment>
<dbReference type="PANTHER" id="PTHR33375">
    <property type="entry name" value="CHROMOSOME-PARTITIONING PROTEIN PARB-RELATED"/>
    <property type="match status" value="1"/>
</dbReference>